<dbReference type="EMBL" id="CP017448">
    <property type="protein sequence ID" value="AOV16293.1"/>
    <property type="molecule type" value="Genomic_DNA"/>
</dbReference>
<comment type="similarity">
    <text evidence="1 3">Belongs to the GcvH family.</text>
</comment>
<dbReference type="RefSeq" id="WP_070071886.1">
    <property type="nucleotide sequence ID" value="NZ_CP017448.1"/>
</dbReference>
<dbReference type="PANTHER" id="PTHR11715:SF3">
    <property type="entry name" value="GLYCINE CLEAVAGE SYSTEM H PROTEIN-RELATED"/>
    <property type="match status" value="1"/>
</dbReference>
<dbReference type="InterPro" id="IPR011053">
    <property type="entry name" value="Single_hybrid_motif"/>
</dbReference>
<comment type="function">
    <text evidence="3">The glycine cleavage system catalyzes the degradation of glycine. The H protein shuttles the methylamine group of glycine from the P protein to the T protein.</text>
</comment>
<dbReference type="Proteomes" id="UP000095342">
    <property type="component" value="Chromosome"/>
</dbReference>
<dbReference type="AlphaFoldDB" id="A0A1D8K5Q5"/>
<name>A0A1D8K5Q5_9GAMM</name>
<comment type="cofactor">
    <cofactor evidence="3">
        <name>(R)-lipoate</name>
        <dbReference type="ChEBI" id="CHEBI:83088"/>
    </cofactor>
    <text evidence="3">Binds 1 lipoyl cofactor covalently.</text>
</comment>
<dbReference type="InterPro" id="IPR000089">
    <property type="entry name" value="Biotin_lipoyl"/>
</dbReference>
<evidence type="ECO:0000313" key="6">
    <source>
        <dbReference type="EMBL" id="AOV16293.1"/>
    </source>
</evidence>
<evidence type="ECO:0000256" key="4">
    <source>
        <dbReference type="PIRSR" id="PIRSR617453-50"/>
    </source>
</evidence>
<protein>
    <recommendedName>
        <fullName evidence="3">Glycine cleavage system H protein</fullName>
    </recommendedName>
</protein>
<feature type="modified residue" description="N6-lipoyllysine" evidence="3 4">
    <location>
        <position position="65"/>
    </location>
</feature>
<dbReference type="NCBIfam" id="NF002270">
    <property type="entry name" value="PRK01202.1"/>
    <property type="match status" value="1"/>
</dbReference>
<dbReference type="Pfam" id="PF01597">
    <property type="entry name" value="GCV_H"/>
    <property type="match status" value="1"/>
</dbReference>
<evidence type="ECO:0000256" key="3">
    <source>
        <dbReference type="HAMAP-Rule" id="MF_00272"/>
    </source>
</evidence>
<evidence type="ECO:0000256" key="2">
    <source>
        <dbReference type="ARBA" id="ARBA00022823"/>
    </source>
</evidence>
<organism evidence="6 7">
    <name type="scientific">Acidihalobacter aeolianus</name>
    <dbReference type="NCBI Taxonomy" id="2792603"/>
    <lineage>
        <taxon>Bacteria</taxon>
        <taxon>Pseudomonadati</taxon>
        <taxon>Pseudomonadota</taxon>
        <taxon>Gammaproteobacteria</taxon>
        <taxon>Chromatiales</taxon>
        <taxon>Ectothiorhodospiraceae</taxon>
        <taxon>Acidihalobacter</taxon>
    </lineage>
</organism>
<dbReference type="NCBIfam" id="TIGR00527">
    <property type="entry name" value="gcvH"/>
    <property type="match status" value="1"/>
</dbReference>
<gene>
    <name evidence="3" type="primary">gcvH</name>
    <name evidence="6" type="ORF">BJI67_03695</name>
</gene>
<dbReference type="GO" id="GO:0005829">
    <property type="term" value="C:cytosol"/>
    <property type="evidence" value="ECO:0007669"/>
    <property type="project" value="TreeGrafter"/>
</dbReference>
<dbReference type="CDD" id="cd06848">
    <property type="entry name" value="GCS_H"/>
    <property type="match status" value="1"/>
</dbReference>
<evidence type="ECO:0000256" key="1">
    <source>
        <dbReference type="ARBA" id="ARBA00009249"/>
    </source>
</evidence>
<evidence type="ECO:0000259" key="5">
    <source>
        <dbReference type="PROSITE" id="PS50968"/>
    </source>
</evidence>
<dbReference type="SUPFAM" id="SSF51230">
    <property type="entry name" value="Single hybrid motif"/>
    <property type="match status" value="1"/>
</dbReference>
<keyword evidence="2 3" id="KW-0450">Lipoyl</keyword>
<dbReference type="PROSITE" id="PS50968">
    <property type="entry name" value="BIOTINYL_LIPOYL"/>
    <property type="match status" value="1"/>
</dbReference>
<sequence>MSQQTADLKFTQSHEWVRDNGDGTCTLGITEHAQELLGDLVFVEAPEAGRRVAAGDACAVVESVKAASDVYAPLAGEILSGNEALADSPELINQEPYGDGWIFKFRPDSMEALGELMDAAAYDAFVEAEG</sequence>
<dbReference type="PROSITE" id="PS00189">
    <property type="entry name" value="LIPOYL"/>
    <property type="match status" value="1"/>
</dbReference>
<proteinExistence type="inferred from homology"/>
<accession>A0A1D8K5Q5</accession>
<dbReference type="KEGG" id="aaeo:BJI67_03695"/>
<reference evidence="6 7" key="1">
    <citation type="submission" date="2016-09" db="EMBL/GenBank/DDBJ databases">
        <title>Acidihalobacter prosperus V6 (DSM14174).</title>
        <authorList>
            <person name="Khaleque H.N."/>
            <person name="Ramsay J.P."/>
            <person name="Murphy R.J.T."/>
            <person name="Kaksonen A.H."/>
            <person name="Boxall N.J."/>
            <person name="Watkin E.L.J."/>
        </authorList>
    </citation>
    <scope>NUCLEOTIDE SEQUENCE [LARGE SCALE GENOMIC DNA]</scope>
    <source>
        <strain evidence="6 7">V6</strain>
    </source>
</reference>
<dbReference type="PANTHER" id="PTHR11715">
    <property type="entry name" value="GLYCINE CLEAVAGE SYSTEM H PROTEIN"/>
    <property type="match status" value="1"/>
</dbReference>
<comment type="subunit">
    <text evidence="3">The glycine cleavage system is composed of four proteins: P, T, L and H.</text>
</comment>
<dbReference type="InterPro" id="IPR003016">
    <property type="entry name" value="2-oxoA_DH_lipoyl-BS"/>
</dbReference>
<evidence type="ECO:0000313" key="7">
    <source>
        <dbReference type="Proteomes" id="UP000095342"/>
    </source>
</evidence>
<feature type="domain" description="Lipoyl-binding" evidence="5">
    <location>
        <begin position="24"/>
        <end position="106"/>
    </location>
</feature>
<dbReference type="InterPro" id="IPR017453">
    <property type="entry name" value="GCV_H_sub"/>
</dbReference>
<dbReference type="GO" id="GO:0009249">
    <property type="term" value="P:protein lipoylation"/>
    <property type="evidence" value="ECO:0007669"/>
    <property type="project" value="TreeGrafter"/>
</dbReference>
<dbReference type="HAMAP" id="MF_00272">
    <property type="entry name" value="GcvH"/>
    <property type="match status" value="1"/>
</dbReference>
<dbReference type="GO" id="GO:0019464">
    <property type="term" value="P:glycine decarboxylation via glycine cleavage system"/>
    <property type="evidence" value="ECO:0007669"/>
    <property type="project" value="UniProtKB-UniRule"/>
</dbReference>
<dbReference type="InterPro" id="IPR033753">
    <property type="entry name" value="GCV_H/Fam206"/>
</dbReference>
<dbReference type="InterPro" id="IPR002930">
    <property type="entry name" value="GCV_H"/>
</dbReference>
<dbReference type="Gene3D" id="2.40.50.100">
    <property type="match status" value="1"/>
</dbReference>
<keyword evidence="7" id="KW-1185">Reference proteome</keyword>
<dbReference type="GO" id="GO:0005960">
    <property type="term" value="C:glycine cleavage complex"/>
    <property type="evidence" value="ECO:0007669"/>
    <property type="project" value="InterPro"/>
</dbReference>